<feature type="binding site" description="in other chain" evidence="8">
    <location>
        <begin position="12"/>
        <end position="15"/>
    </location>
    <ligand>
        <name>IMP</name>
        <dbReference type="ChEBI" id="CHEBI:58053"/>
        <note>ligand shared between dimeric partners</note>
    </ligand>
</feature>
<evidence type="ECO:0000256" key="7">
    <source>
        <dbReference type="ARBA" id="ARBA00023134"/>
    </source>
</evidence>
<dbReference type="PANTHER" id="PTHR11846:SF0">
    <property type="entry name" value="ADENYLOSUCCINATE SYNTHETASE"/>
    <property type="match status" value="1"/>
</dbReference>
<feature type="binding site" evidence="8">
    <location>
        <position position="141"/>
    </location>
    <ligand>
        <name>IMP</name>
        <dbReference type="ChEBI" id="CHEBI:58053"/>
        <note>ligand shared between dimeric partners</note>
    </ligand>
</feature>
<evidence type="ECO:0000313" key="10">
    <source>
        <dbReference type="EMBL" id="QEN06177.1"/>
    </source>
</evidence>
<dbReference type="CDD" id="cd03108">
    <property type="entry name" value="AdSS"/>
    <property type="match status" value="1"/>
</dbReference>
<feature type="binding site" description="in other chain" evidence="8">
    <location>
        <begin position="37"/>
        <end position="40"/>
    </location>
    <ligand>
        <name>IMP</name>
        <dbReference type="ChEBI" id="CHEBI:58053"/>
        <note>ligand shared between dimeric partners</note>
    </ligand>
</feature>
<proteinExistence type="inferred from homology"/>
<dbReference type="SUPFAM" id="SSF52540">
    <property type="entry name" value="P-loop containing nucleoside triphosphate hydrolases"/>
    <property type="match status" value="1"/>
</dbReference>
<dbReference type="EC" id="6.3.4.4" evidence="8 9"/>
<feature type="binding site" evidence="8">
    <location>
        <position position="12"/>
    </location>
    <ligand>
        <name>Mg(2+)</name>
        <dbReference type="ChEBI" id="CHEBI:18420"/>
    </ligand>
</feature>
<accession>A0A5C1QFJ2</accession>
<reference evidence="10 11" key="1">
    <citation type="submission" date="2019-02" db="EMBL/GenBank/DDBJ databases">
        <authorList>
            <person name="Fomenkov A."/>
            <person name="Dubinina G."/>
            <person name="Grabovich M."/>
            <person name="Vincze T."/>
            <person name="Roberts R.J."/>
        </authorList>
    </citation>
    <scope>NUCLEOTIDE SEQUENCE [LARGE SCALE GENOMIC DNA]</scope>
    <source>
        <strain evidence="10 11">P</strain>
    </source>
</reference>
<dbReference type="InterPro" id="IPR042111">
    <property type="entry name" value="Adenylosuccinate_synth_dom3"/>
</dbReference>
<dbReference type="GO" id="GO:0005737">
    <property type="term" value="C:cytoplasm"/>
    <property type="evidence" value="ECO:0007669"/>
    <property type="project" value="UniProtKB-SubCell"/>
</dbReference>
<organism evidence="10 11">
    <name type="scientific">Thiospirochaeta perfilievii</name>
    <dbReference type="NCBI Taxonomy" id="252967"/>
    <lineage>
        <taxon>Bacteria</taxon>
        <taxon>Pseudomonadati</taxon>
        <taxon>Spirochaetota</taxon>
        <taxon>Spirochaetia</taxon>
        <taxon>Spirochaetales</taxon>
        <taxon>Spirochaetaceae</taxon>
        <taxon>Thiospirochaeta</taxon>
    </lineage>
</organism>
<dbReference type="InterPro" id="IPR001114">
    <property type="entry name" value="Adenylosuccinate_synthetase"/>
</dbReference>
<dbReference type="AlphaFoldDB" id="A0A5C1QFJ2"/>
<comment type="subcellular location">
    <subcellularLocation>
        <location evidence="8">Cytoplasm</location>
    </subcellularLocation>
</comment>
<keyword evidence="7 8" id="KW-0342">GTP-binding</keyword>
<evidence type="ECO:0000313" key="11">
    <source>
        <dbReference type="Proteomes" id="UP000323824"/>
    </source>
</evidence>
<dbReference type="GO" id="GO:0046040">
    <property type="term" value="P:IMP metabolic process"/>
    <property type="evidence" value="ECO:0007669"/>
    <property type="project" value="TreeGrafter"/>
</dbReference>
<evidence type="ECO:0000256" key="4">
    <source>
        <dbReference type="ARBA" id="ARBA00022741"/>
    </source>
</evidence>
<feature type="binding site" description="in other chain" evidence="8">
    <location>
        <position position="198"/>
    </location>
    <ligand>
        <name>IMP</name>
        <dbReference type="ChEBI" id="CHEBI:58053"/>
        <note>ligand shared between dimeric partners</note>
    </ligand>
</feature>
<keyword evidence="4 8" id="KW-0547">Nucleotide-binding</keyword>
<comment type="similarity">
    <text evidence="8 9">Belongs to the adenylosuccinate synthetase family.</text>
</comment>
<keyword evidence="6 8" id="KW-0460">Magnesium</keyword>
<dbReference type="KEGG" id="sper:EW093_16280"/>
<evidence type="ECO:0000256" key="9">
    <source>
        <dbReference type="RuleBase" id="RU000520"/>
    </source>
</evidence>
<dbReference type="SMART" id="SM00788">
    <property type="entry name" value="Adenylsucc_synt"/>
    <property type="match status" value="1"/>
</dbReference>
<evidence type="ECO:0000256" key="8">
    <source>
        <dbReference type="HAMAP-Rule" id="MF_00011"/>
    </source>
</evidence>
<gene>
    <name evidence="8 10" type="primary">purA</name>
    <name evidence="10" type="ORF">EW093_16280</name>
</gene>
<feature type="binding site" evidence="8">
    <location>
        <begin position="309"/>
        <end position="311"/>
    </location>
    <ligand>
        <name>GTP</name>
        <dbReference type="ChEBI" id="CHEBI:37565"/>
    </ligand>
</feature>
<feature type="binding site" description="in other chain" evidence="8">
    <location>
        <position position="127"/>
    </location>
    <ligand>
        <name>IMP</name>
        <dbReference type="ChEBI" id="CHEBI:58053"/>
        <note>ligand shared between dimeric partners</note>
    </ligand>
</feature>
<comment type="caution">
    <text evidence="8">Lacks conserved residue(s) required for the propagation of feature annotation.</text>
</comment>
<dbReference type="GO" id="GO:0005525">
    <property type="term" value="F:GTP binding"/>
    <property type="evidence" value="ECO:0007669"/>
    <property type="project" value="UniProtKB-UniRule"/>
</dbReference>
<dbReference type="PANTHER" id="PTHR11846">
    <property type="entry name" value="ADENYLOSUCCINATE SYNTHETASE"/>
    <property type="match status" value="1"/>
</dbReference>
<dbReference type="RefSeq" id="WP_149569411.1">
    <property type="nucleotide sequence ID" value="NZ_CP035807.1"/>
</dbReference>
<evidence type="ECO:0000256" key="1">
    <source>
        <dbReference type="ARBA" id="ARBA00011738"/>
    </source>
</evidence>
<feature type="binding site" evidence="8">
    <location>
        <position position="283"/>
    </location>
    <ligand>
        <name>GTP</name>
        <dbReference type="ChEBI" id="CHEBI:37565"/>
    </ligand>
</feature>
<feature type="active site" description="Proton acceptor" evidence="8">
    <location>
        <position position="12"/>
    </location>
</feature>
<comment type="function">
    <text evidence="8">Plays an important role in the de novo pathway of purine nucleotide biosynthesis. Catalyzes the first committed step in the biosynthesis of AMP from IMP.</text>
</comment>
<feature type="binding site" evidence="8">
    <location>
        <begin position="391"/>
        <end position="393"/>
    </location>
    <ligand>
        <name>GTP</name>
        <dbReference type="ChEBI" id="CHEBI:37565"/>
    </ligand>
</feature>
<feature type="binding site" evidence="8">
    <location>
        <begin position="277"/>
        <end position="283"/>
    </location>
    <ligand>
        <name>substrate</name>
    </ligand>
</feature>
<feature type="binding site" evidence="8">
    <location>
        <position position="39"/>
    </location>
    <ligand>
        <name>Mg(2+)</name>
        <dbReference type="ChEBI" id="CHEBI:18420"/>
    </ligand>
</feature>
<dbReference type="HAMAP" id="MF_00011">
    <property type="entry name" value="Adenylosucc_synth"/>
    <property type="match status" value="1"/>
</dbReference>
<evidence type="ECO:0000256" key="2">
    <source>
        <dbReference type="ARBA" id="ARBA00022598"/>
    </source>
</evidence>
<keyword evidence="2 8" id="KW-0436">Ligase</keyword>
<dbReference type="Pfam" id="PF00709">
    <property type="entry name" value="Adenylsucc_synt"/>
    <property type="match status" value="1"/>
</dbReference>
<dbReference type="UniPathway" id="UPA00075">
    <property type="reaction ID" value="UER00335"/>
</dbReference>
<feature type="active site" description="Proton donor" evidence="8">
    <location>
        <position position="40"/>
    </location>
</feature>
<dbReference type="InterPro" id="IPR027417">
    <property type="entry name" value="P-loop_NTPase"/>
</dbReference>
<dbReference type="OrthoDB" id="9807553at2"/>
<evidence type="ECO:0000256" key="3">
    <source>
        <dbReference type="ARBA" id="ARBA00022723"/>
    </source>
</evidence>
<sequence>MKLVVIGAQWGDEGKGKIVDYLAEKAKVVVRYSGGANAGHTIVNGDKVYKLHLVPSGIVYPNSDVLLGHGVVIDPTQLFKELEGIKAQGLEWEGRVKISDRAHLVLPFHKELDLEMESKRIRPIGTTGRGIGIAYSLKAHRDNIRIGDLYDEGFYNSLDQEIRDYLDPYKKRMEPMVVNGAYYLNSIKDEDILFEGAQGTLLDLDNGTYPFVSSGYSCAGGSSVGTGMGPRAMDNVIGVFKAYSTRVGNGPFPSDIKEAGDGDLENLIREIGGEYGVTTGRARKCGYLDMVALKYACISNSLDSLVLTHLDVYDQMDEVKVCEFYEIDGKKTDEFPTRIDLLNSVKPVTRTFKGWKCDISKIKKYEDLPKEAREYIDYIEEYTGTPISIVSVGADRSCTFNRRDPWTKY</sequence>
<dbReference type="GO" id="GO:0000287">
    <property type="term" value="F:magnesium ion binding"/>
    <property type="evidence" value="ECO:0007669"/>
    <property type="project" value="UniProtKB-UniRule"/>
</dbReference>
<dbReference type="NCBIfam" id="TIGR00184">
    <property type="entry name" value="purA"/>
    <property type="match status" value="1"/>
</dbReference>
<dbReference type="Gene3D" id="1.10.300.10">
    <property type="entry name" value="Adenylosuccinate Synthetase, subunit A, domain 2"/>
    <property type="match status" value="1"/>
</dbReference>
<comment type="subunit">
    <text evidence="1 8">Homodimer.</text>
</comment>
<comment type="cofactor">
    <cofactor evidence="8">
        <name>Mg(2+)</name>
        <dbReference type="ChEBI" id="CHEBI:18420"/>
    </cofactor>
    <text evidence="8">Binds 1 Mg(2+) ion per subunit.</text>
</comment>
<keyword evidence="11" id="KW-1185">Reference proteome</keyword>
<comment type="catalytic activity">
    <reaction evidence="8 9">
        <text>IMP + L-aspartate + GTP = N(6)-(1,2-dicarboxyethyl)-AMP + GDP + phosphate + 2 H(+)</text>
        <dbReference type="Rhea" id="RHEA:15753"/>
        <dbReference type="ChEBI" id="CHEBI:15378"/>
        <dbReference type="ChEBI" id="CHEBI:29991"/>
        <dbReference type="ChEBI" id="CHEBI:37565"/>
        <dbReference type="ChEBI" id="CHEBI:43474"/>
        <dbReference type="ChEBI" id="CHEBI:57567"/>
        <dbReference type="ChEBI" id="CHEBI:58053"/>
        <dbReference type="ChEBI" id="CHEBI:58189"/>
        <dbReference type="EC" id="6.3.4.4"/>
    </reaction>
</comment>
<dbReference type="EMBL" id="CP035807">
    <property type="protein sequence ID" value="QEN06177.1"/>
    <property type="molecule type" value="Genomic_DNA"/>
</dbReference>
<dbReference type="InterPro" id="IPR042109">
    <property type="entry name" value="Adenylosuccinate_synth_dom1"/>
</dbReference>
<protein>
    <recommendedName>
        <fullName evidence="8 9">Adenylosuccinate synthetase</fullName>
        <shortName evidence="8">AMPSase</shortName>
        <shortName evidence="8">AdSS</shortName>
        <ecNumber evidence="8 9">6.3.4.4</ecNumber>
    </recommendedName>
    <alternativeName>
        <fullName evidence="8">IMP--aspartate ligase</fullName>
    </alternativeName>
</protein>
<keyword evidence="5 8" id="KW-0658">Purine biosynthesis</keyword>
<name>A0A5C1QFJ2_9SPIO</name>
<feature type="binding site" evidence="8">
    <location>
        <begin position="11"/>
        <end position="17"/>
    </location>
    <ligand>
        <name>GTP</name>
        <dbReference type="ChEBI" id="CHEBI:37565"/>
    </ligand>
</feature>
<dbReference type="PROSITE" id="PS01266">
    <property type="entry name" value="ADENYLOSUCCIN_SYN_1"/>
    <property type="match status" value="1"/>
</dbReference>
<dbReference type="GO" id="GO:0004019">
    <property type="term" value="F:adenylosuccinate synthase activity"/>
    <property type="evidence" value="ECO:0007669"/>
    <property type="project" value="UniProtKB-UniRule"/>
</dbReference>
<comment type="pathway">
    <text evidence="8 9">Purine metabolism; AMP biosynthesis via de novo pathway; AMP from IMP: step 1/2.</text>
</comment>
<evidence type="ECO:0000256" key="5">
    <source>
        <dbReference type="ARBA" id="ARBA00022755"/>
    </source>
</evidence>
<feature type="binding site" evidence="8">
    <location>
        <begin position="39"/>
        <end position="41"/>
    </location>
    <ligand>
        <name>GTP</name>
        <dbReference type="ChEBI" id="CHEBI:37565"/>
    </ligand>
</feature>
<dbReference type="InterPro" id="IPR042110">
    <property type="entry name" value="Adenylosuccinate_synth_dom2"/>
</dbReference>
<feature type="binding site" description="in other chain" evidence="8">
    <location>
        <position position="281"/>
    </location>
    <ligand>
        <name>IMP</name>
        <dbReference type="ChEBI" id="CHEBI:58053"/>
        <note>ligand shared between dimeric partners</note>
    </ligand>
</feature>
<dbReference type="InterPro" id="IPR018220">
    <property type="entry name" value="Adenylosuccin_syn_GTP-bd"/>
</dbReference>
<dbReference type="Gene3D" id="3.90.170.10">
    <property type="entry name" value="Adenylosuccinate Synthetase, subunit A, domain 3"/>
    <property type="match status" value="1"/>
</dbReference>
<keyword evidence="8" id="KW-0963">Cytoplasm</keyword>
<dbReference type="GO" id="GO:0044208">
    <property type="term" value="P:'de novo' AMP biosynthetic process"/>
    <property type="evidence" value="ECO:0007669"/>
    <property type="project" value="UniProtKB-UniRule"/>
</dbReference>
<dbReference type="FunFam" id="3.90.170.10:FF:000001">
    <property type="entry name" value="Adenylosuccinate synthetase"/>
    <property type="match status" value="1"/>
</dbReference>
<evidence type="ECO:0000256" key="6">
    <source>
        <dbReference type="ARBA" id="ARBA00022842"/>
    </source>
</evidence>
<dbReference type="Proteomes" id="UP000323824">
    <property type="component" value="Chromosome"/>
</dbReference>
<dbReference type="Gene3D" id="3.40.440.10">
    <property type="entry name" value="Adenylosuccinate Synthetase, subunit A, domain 1"/>
    <property type="match status" value="1"/>
</dbReference>
<keyword evidence="3 8" id="KW-0479">Metal-binding</keyword>
<reference evidence="10 11" key="2">
    <citation type="submission" date="2019-09" db="EMBL/GenBank/DDBJ databases">
        <title>Complete Genome Sequence and Methylome Analysis of free living Spirochaetas.</title>
        <authorList>
            <person name="Leshcheva N."/>
            <person name="Mikheeva N."/>
        </authorList>
    </citation>
    <scope>NUCLEOTIDE SEQUENCE [LARGE SCALE GENOMIC DNA]</scope>
    <source>
        <strain evidence="10 11">P</strain>
    </source>
</reference>